<evidence type="ECO:0000256" key="1">
    <source>
        <dbReference type="SAM" id="Phobius"/>
    </source>
</evidence>
<dbReference type="AlphaFoldDB" id="A0A554LKB1"/>
<name>A0A554LKB1_9BACT</name>
<reference evidence="2 3" key="1">
    <citation type="submission" date="2017-07" db="EMBL/GenBank/DDBJ databases">
        <title>Mechanisms for carbon and nitrogen cycling indicate functional differentiation within the Candidate Phyla Radiation.</title>
        <authorList>
            <person name="Danczak R.E."/>
            <person name="Johnston M.D."/>
            <person name="Kenah C."/>
            <person name="Slattery M."/>
            <person name="Wrighton K.C."/>
            <person name="Wilkins M.J."/>
        </authorList>
    </citation>
    <scope>NUCLEOTIDE SEQUENCE [LARGE SCALE GENOMIC DNA]</scope>
    <source>
        <strain evidence="2">Licking1014_85</strain>
    </source>
</reference>
<evidence type="ECO:0000313" key="2">
    <source>
        <dbReference type="EMBL" id="TSC93303.1"/>
    </source>
</evidence>
<accession>A0A554LKB1</accession>
<protein>
    <recommendedName>
        <fullName evidence="4">Baseplate protein J-like domain-containing protein</fullName>
    </recommendedName>
</protein>
<organism evidence="2 3">
    <name type="scientific">Candidatus Berkelbacteria bacterium Licking1014_85</name>
    <dbReference type="NCBI Taxonomy" id="2017148"/>
    <lineage>
        <taxon>Bacteria</taxon>
        <taxon>Candidatus Berkelbacteria</taxon>
    </lineage>
</organism>
<comment type="caution">
    <text evidence="2">The sequence shown here is derived from an EMBL/GenBank/DDBJ whole genome shotgun (WGS) entry which is preliminary data.</text>
</comment>
<sequence>MEKAKSKKIIYIESDDEISGIISKLSRVDEKTIILVIPKGAVVLQSAVNLKLLQRHAKDINVDLSVVTTDEIGKNLALQVGLQVLDRVDSESPLLSHGEIEPNQSETIQVELDETAKKAPVPIHHFQDNNATSQNEENSDIPAQKFEDTEVENFHIKNFKTDDSQPRVKKKFNIKKTFINILILMALGGGLLFFHSASIIITVIGEPFEQSQKVTVVDETKKDAPVEGPQLAGKLIELEKKETDNFDATGKKNIGQKTRATIDFYNNWSTESQNISKNTIITKDSKNFVLLSDVVIPGATLSLQEGKITTNPGKTSGSIEAENPGEDYNVKAGNFTILSLTSDKQAKIYGTGAKDLTGGSSQEVKIISQDDFDNAVSALKKKADESIKQEITAQTKDRILLDNALEIIISEKKSDKNVGSQVDKFAVTIKATAKALTFIQSDFESAFIESVSKQIPEGKSLIINNEKDQIITTVKIKDYEKGIMEINATIKTQLAPKIDLENIKNNIKFKNSAQINEYISSNNKVESVNVGISPNWMPIKRTPLIKKRIEVKLEYK</sequence>
<keyword evidence="1" id="KW-1133">Transmembrane helix</keyword>
<keyword evidence="1" id="KW-0472">Membrane</keyword>
<proteinExistence type="predicted"/>
<keyword evidence="1" id="KW-0812">Transmembrane</keyword>
<evidence type="ECO:0000313" key="3">
    <source>
        <dbReference type="Proteomes" id="UP000315589"/>
    </source>
</evidence>
<gene>
    <name evidence="2" type="ORF">CEN91_257</name>
</gene>
<dbReference type="Proteomes" id="UP000315589">
    <property type="component" value="Unassembled WGS sequence"/>
</dbReference>
<dbReference type="EMBL" id="VMGI01000030">
    <property type="protein sequence ID" value="TSC93303.1"/>
    <property type="molecule type" value="Genomic_DNA"/>
</dbReference>
<feature type="transmembrane region" description="Helical" evidence="1">
    <location>
        <begin position="177"/>
        <end position="204"/>
    </location>
</feature>
<evidence type="ECO:0008006" key="4">
    <source>
        <dbReference type="Google" id="ProtNLM"/>
    </source>
</evidence>